<reference evidence="1 2" key="1">
    <citation type="journal article" date="2018" name="Sci. Rep.">
        <title>Genomic signatures of local adaptation to the degree of environmental predictability in rotifers.</title>
        <authorList>
            <person name="Franch-Gras L."/>
            <person name="Hahn C."/>
            <person name="Garcia-Roger E.M."/>
            <person name="Carmona M.J."/>
            <person name="Serra M."/>
            <person name="Gomez A."/>
        </authorList>
    </citation>
    <scope>NUCLEOTIDE SEQUENCE [LARGE SCALE GENOMIC DNA]</scope>
    <source>
        <strain evidence="1">HYR1</strain>
    </source>
</reference>
<protein>
    <submittedName>
        <fullName evidence="1">Uncharacterized protein</fullName>
    </submittedName>
</protein>
<accession>A0A3M7RCT0</accession>
<name>A0A3M7RCT0_BRAPC</name>
<keyword evidence="2" id="KW-1185">Reference proteome</keyword>
<evidence type="ECO:0000313" key="2">
    <source>
        <dbReference type="Proteomes" id="UP000276133"/>
    </source>
</evidence>
<comment type="caution">
    <text evidence="1">The sequence shown here is derived from an EMBL/GenBank/DDBJ whole genome shotgun (WGS) entry which is preliminary data.</text>
</comment>
<dbReference type="Proteomes" id="UP000276133">
    <property type="component" value="Unassembled WGS sequence"/>
</dbReference>
<organism evidence="1 2">
    <name type="scientific">Brachionus plicatilis</name>
    <name type="common">Marine rotifer</name>
    <name type="synonym">Brachionus muelleri</name>
    <dbReference type="NCBI Taxonomy" id="10195"/>
    <lineage>
        <taxon>Eukaryota</taxon>
        <taxon>Metazoa</taxon>
        <taxon>Spiralia</taxon>
        <taxon>Gnathifera</taxon>
        <taxon>Rotifera</taxon>
        <taxon>Eurotatoria</taxon>
        <taxon>Monogononta</taxon>
        <taxon>Pseudotrocha</taxon>
        <taxon>Ploima</taxon>
        <taxon>Brachionidae</taxon>
        <taxon>Brachionus</taxon>
    </lineage>
</organism>
<dbReference type="AlphaFoldDB" id="A0A3M7RCT0"/>
<gene>
    <name evidence="1" type="ORF">BpHYR1_012510</name>
</gene>
<sequence>MICLRQKKLIIFPSYRLTRILQRKIFLIVKKLKFFLQIYFKMTEKKTVFDFETSSDEENVLIISKNSNSRKTVIDDILDENSNT</sequence>
<proteinExistence type="predicted"/>
<evidence type="ECO:0000313" key="1">
    <source>
        <dbReference type="EMBL" id="RNA21085.1"/>
    </source>
</evidence>
<dbReference type="EMBL" id="REGN01003734">
    <property type="protein sequence ID" value="RNA21085.1"/>
    <property type="molecule type" value="Genomic_DNA"/>
</dbReference>